<protein>
    <submittedName>
        <fullName evidence="2">Uncharacterized protein</fullName>
    </submittedName>
</protein>
<organism evidence="2 3">
    <name type="scientific">Saccharophagus degradans (strain 2-40 / ATCC 43961 / DSM 17024)</name>
    <dbReference type="NCBI Taxonomy" id="203122"/>
    <lineage>
        <taxon>Bacteria</taxon>
        <taxon>Pseudomonadati</taxon>
        <taxon>Pseudomonadota</taxon>
        <taxon>Gammaproteobacteria</taxon>
        <taxon>Cellvibrionales</taxon>
        <taxon>Cellvibrionaceae</taxon>
        <taxon>Saccharophagus</taxon>
    </lineage>
</organism>
<sequence>MTSLRGRNARALGISQSGAALLIILAIVLVGFTLALTSVLSINAIRLKGTQKNIEVMAQAKEALLGYALRQQPVGGLPCPDTNEDGFSNTTGANCTAYLGRLPFKTLSLPELRDSEGNRLWYAVDRNLVTVSTATKNPSLLTTLTLNAQSTAAIIIAANGVVEDQVRGNTITTAAYLEGENASANTAFFEQAVSEINNDQLLGIGLTEFWNLMQRSYLAQVANVLTAYKGACGEYPWAASFGGPPYNSVDLQQRGALPLHSALPVNWNTGCASGITPSAWWYSNWGTEVYYSMCTAAQGNCLTITGASPSTLSAVTIAPGVGLAGQARPSTDLTNYFEQSNANGTSPFEFMSTLQFSESFNDVVYPITP</sequence>
<reference evidence="2 3" key="1">
    <citation type="journal article" date="2008" name="PLoS Genet.">
        <title>Complete genome sequence of the complex carbohydrate-degrading marine bacterium, Saccharophagus degradans strain 2-40 T.</title>
        <authorList>
            <person name="Weiner R.M."/>
            <person name="Taylor L.E.II."/>
            <person name="Henrissat B."/>
            <person name="Hauser L."/>
            <person name="Land M."/>
            <person name="Coutinho P.M."/>
            <person name="Rancurel C."/>
            <person name="Saunders E.H."/>
            <person name="Longmire A.G."/>
            <person name="Zhang H."/>
            <person name="Bayer E.A."/>
            <person name="Gilbert H.J."/>
            <person name="Larimer F."/>
            <person name="Zhulin I.B."/>
            <person name="Ekborg N.A."/>
            <person name="Lamed R."/>
            <person name="Richardson P.M."/>
            <person name="Borovok I."/>
            <person name="Hutcheson S."/>
        </authorList>
    </citation>
    <scope>NUCLEOTIDE SEQUENCE [LARGE SCALE GENOMIC DNA]</scope>
    <source>
        <strain evidence="3">2-40 / ATCC 43961 / DSM 17024</strain>
    </source>
</reference>
<keyword evidence="1" id="KW-0472">Membrane</keyword>
<keyword evidence="1" id="KW-0812">Transmembrane</keyword>
<dbReference type="GeneID" id="98613024"/>
<proteinExistence type="predicted"/>
<evidence type="ECO:0000256" key="1">
    <source>
        <dbReference type="SAM" id="Phobius"/>
    </source>
</evidence>
<feature type="transmembrane region" description="Helical" evidence="1">
    <location>
        <begin position="20"/>
        <end position="42"/>
    </location>
</feature>
<gene>
    <name evidence="2" type="ordered locus">Sde_1350</name>
</gene>
<evidence type="ECO:0000313" key="2">
    <source>
        <dbReference type="EMBL" id="ABD80612.1"/>
    </source>
</evidence>
<dbReference type="AlphaFoldDB" id="Q21L17"/>
<keyword evidence="1" id="KW-1133">Transmembrane helix</keyword>
<evidence type="ECO:0000313" key="3">
    <source>
        <dbReference type="Proteomes" id="UP000001947"/>
    </source>
</evidence>
<dbReference type="KEGG" id="sde:Sde_1350"/>
<dbReference type="Proteomes" id="UP000001947">
    <property type="component" value="Chromosome"/>
</dbReference>
<accession>Q21L17</accession>
<dbReference type="HOGENOM" id="CLU_749839_0_0_6"/>
<dbReference type="RefSeq" id="WP_011467832.1">
    <property type="nucleotide sequence ID" value="NC_007912.1"/>
</dbReference>
<name>Q21L17_SACD2</name>
<dbReference type="EMBL" id="CP000282">
    <property type="protein sequence ID" value="ABD80612.1"/>
    <property type="molecule type" value="Genomic_DNA"/>
</dbReference>
<keyword evidence="3" id="KW-1185">Reference proteome</keyword>
<dbReference type="eggNOG" id="COG2165">
    <property type="taxonomic scope" value="Bacteria"/>
</dbReference>
<dbReference type="OrthoDB" id="7067387at2"/>
<dbReference type="STRING" id="203122.Sde_1350"/>